<gene>
    <name evidence="5" type="ORF">A9K56_11350</name>
</gene>
<name>A0AAP7L0K8_STEMA</name>
<dbReference type="Pfam" id="PF15976">
    <property type="entry name" value="CooC_C"/>
    <property type="match status" value="1"/>
</dbReference>
<sequence length="843" mass="90193">MSPRTLPLAITLALFCTAPAVLAAEGALDTLNLLEQSDALPDDFRDHFFDVPLVVRVERDGEYLGDARAVLTRDNAVSLLEFTDAHGSTQPESERERWLAVLGSPHALGPCTKPCRDGLAGLHYSLESSLLSIASEAAGQALAVQRHLSLPDSGSSGLILRHQLNAYGGEGQRAAGRYALAAQGSVGNWTLDASYQADRSGEDDRRVRHVLQSLHAQREFKDHFLRAGWFLPNFDGVTRQPRGAGRTRFTTFGVMAGSSDTLLVDSRSPSLYPVYVTANREGSVEVYRDGSLILTQAVRPGLQQVETRRLPGGIYEVELRVIEDGRETSRTTSIIHKPAQWRDPSRRWRYSAFAGVQDSLLDSFDDPGAGRPAVGGVVNYLAHPRAVLGVAVQSIGNDRSLAGSVDWQVNDWANVYTNAYTSNRTGKGVDLQGLLRYRNGSVVASHTRSWQVQGDLIEPPPFPGYTSAPVREGWLRTSAVGVNHGFGRHGQLSARISHSQGFSRGTGFDLSFSRRQTLFGSDANWRASVFDRPGSISSGLRRNRGVEFTLNIALGQDGRRYSGSLGSRTAARGGRDVYASAGVQQSFADSIVHSVAGQATVDSTGIGLGGNAHFESAALRGDLHLQRSSLDGGVSGGVNLESTLAVGGGTLAIAGDGQASMVDTGMIIDVRSDLAGATIRAHDSRGGSHILRPGRNLLPVSAYRPGSIQLDFDDHHAPAAAIQPSVLPYHLNKGGIAYNQVDVVRTITVLGHLQDSQGRPLAGAHVINHAGRSVAEADGFFALEMNSRMPTLVVRHPDISTCSFELDGRTTRPRGEMWMAGILRCPPSAVAAQAAAGHAGEAP</sequence>
<dbReference type="Proteomes" id="UP000092125">
    <property type="component" value="Unassembled WGS sequence"/>
</dbReference>
<accession>A0AAP7L0K8</accession>
<comment type="caution">
    <text evidence="5">The sequence shown here is derived from an EMBL/GenBank/DDBJ whole genome shotgun (WGS) entry which is preliminary data.</text>
</comment>
<feature type="domain" description="Pilus assembly protein C-terminal" evidence="3">
    <location>
        <begin position="731"/>
        <end position="825"/>
    </location>
</feature>
<evidence type="ECO:0008006" key="7">
    <source>
        <dbReference type="Google" id="ProtNLM"/>
    </source>
</evidence>
<organism evidence="5 6">
    <name type="scientific">Stenotrophomonas maltophilia</name>
    <name type="common">Pseudomonas maltophilia</name>
    <name type="synonym">Xanthomonas maltophilia</name>
    <dbReference type="NCBI Taxonomy" id="40324"/>
    <lineage>
        <taxon>Bacteria</taxon>
        <taxon>Pseudomonadati</taxon>
        <taxon>Pseudomonadota</taxon>
        <taxon>Gammaproteobacteria</taxon>
        <taxon>Lysobacterales</taxon>
        <taxon>Lysobacteraceae</taxon>
        <taxon>Stenotrophomonas</taxon>
        <taxon>Stenotrophomonas maltophilia group</taxon>
    </lineage>
</organism>
<dbReference type="EMBL" id="LYVI01000006">
    <property type="protein sequence ID" value="OBU61284.1"/>
    <property type="molecule type" value="Genomic_DNA"/>
</dbReference>
<evidence type="ECO:0000259" key="3">
    <source>
        <dbReference type="Pfam" id="PF15976"/>
    </source>
</evidence>
<dbReference type="InterPro" id="IPR031917">
    <property type="entry name" value="Pilus_assem_C"/>
</dbReference>
<evidence type="ECO:0000256" key="2">
    <source>
        <dbReference type="SAM" id="SignalP"/>
    </source>
</evidence>
<dbReference type="InterPro" id="IPR032636">
    <property type="entry name" value="Pilus_assem_E-set-like_dom"/>
</dbReference>
<evidence type="ECO:0000259" key="4">
    <source>
        <dbReference type="Pfam" id="PF16967"/>
    </source>
</evidence>
<proteinExistence type="predicted"/>
<feature type="signal peptide" evidence="2">
    <location>
        <begin position="1"/>
        <end position="23"/>
    </location>
</feature>
<protein>
    <recommendedName>
        <fullName evidence="7">Pilus assembly protein PapC</fullName>
    </recommendedName>
</protein>
<evidence type="ECO:0000256" key="1">
    <source>
        <dbReference type="ARBA" id="ARBA00022729"/>
    </source>
</evidence>
<reference evidence="5 6" key="1">
    <citation type="submission" date="2016-05" db="EMBL/GenBank/DDBJ databases">
        <title>Draft Genome Sequences of Stenotrophomonas maltophilia Strains Sm32COP, Sm41DVV, Sm46PAILV, SmF3, SmF22, SmSOFb1 and SmCVFa1, Isolated from Different Manures, in France.</title>
        <authorList>
            <person name="Nazaret S."/>
            <person name="Bodilis J."/>
        </authorList>
    </citation>
    <scope>NUCLEOTIDE SEQUENCE [LARGE SCALE GENOMIC DNA]</scope>
    <source>
        <strain evidence="5 6">Sm41DVV</strain>
    </source>
</reference>
<keyword evidence="1 2" id="KW-0732">Signal</keyword>
<dbReference type="Pfam" id="PF16967">
    <property type="entry name" value="TcfC"/>
    <property type="match status" value="1"/>
</dbReference>
<dbReference type="AlphaFoldDB" id="A0AAP7L0K8"/>
<dbReference type="RefSeq" id="WP_065182294.1">
    <property type="nucleotide sequence ID" value="NZ_LYVI01000006.1"/>
</dbReference>
<evidence type="ECO:0000313" key="6">
    <source>
        <dbReference type="Proteomes" id="UP000092125"/>
    </source>
</evidence>
<evidence type="ECO:0000313" key="5">
    <source>
        <dbReference type="EMBL" id="OBU61284.1"/>
    </source>
</evidence>
<feature type="domain" description="Pilus assembly protein E-set like" evidence="4">
    <location>
        <begin position="272"/>
        <end position="337"/>
    </location>
</feature>
<feature type="chain" id="PRO_5042842823" description="Pilus assembly protein PapC" evidence="2">
    <location>
        <begin position="24"/>
        <end position="843"/>
    </location>
</feature>